<name>A0A2X1QQM4_KLEPN</name>
<evidence type="ECO:0000256" key="1">
    <source>
        <dbReference type="SAM" id="MobiDB-lite"/>
    </source>
</evidence>
<accession>A0A2X1QQM4</accession>
<proteinExistence type="predicted"/>
<feature type="chain" id="PRO_5015948790" evidence="2">
    <location>
        <begin position="22"/>
        <end position="119"/>
    </location>
</feature>
<gene>
    <name evidence="3" type="ORF">NCTC9601_01211</name>
</gene>
<reference evidence="3 4" key="1">
    <citation type="submission" date="2018-06" db="EMBL/GenBank/DDBJ databases">
        <authorList>
            <consortium name="Pathogen Informatics"/>
            <person name="Doyle S."/>
        </authorList>
    </citation>
    <scope>NUCLEOTIDE SEQUENCE [LARGE SCALE GENOMIC DNA]</scope>
    <source>
        <strain evidence="3 4">NCTC9601</strain>
    </source>
</reference>
<organism evidence="3 4">
    <name type="scientific">Klebsiella pneumoniae</name>
    <dbReference type="NCBI Taxonomy" id="573"/>
    <lineage>
        <taxon>Bacteria</taxon>
        <taxon>Pseudomonadati</taxon>
        <taxon>Pseudomonadota</taxon>
        <taxon>Gammaproteobacteria</taxon>
        <taxon>Enterobacterales</taxon>
        <taxon>Enterobacteriaceae</taxon>
        <taxon>Klebsiella/Raoultella group</taxon>
        <taxon>Klebsiella</taxon>
        <taxon>Klebsiella pneumoniae complex</taxon>
    </lineage>
</organism>
<keyword evidence="2" id="KW-0732">Signal</keyword>
<feature type="signal peptide" evidence="2">
    <location>
        <begin position="1"/>
        <end position="21"/>
    </location>
</feature>
<protein>
    <submittedName>
        <fullName evidence="3">Uncharacterized protein</fullName>
    </submittedName>
</protein>
<feature type="region of interest" description="Disordered" evidence="1">
    <location>
        <begin position="25"/>
        <end position="52"/>
    </location>
</feature>
<evidence type="ECO:0000256" key="2">
    <source>
        <dbReference type="SAM" id="SignalP"/>
    </source>
</evidence>
<dbReference type="AlphaFoldDB" id="A0A2X1QQM4"/>
<evidence type="ECO:0000313" key="3">
    <source>
        <dbReference type="EMBL" id="SPX54077.1"/>
    </source>
</evidence>
<dbReference type="Proteomes" id="UP000251123">
    <property type="component" value="Unassembled WGS sequence"/>
</dbReference>
<evidence type="ECO:0000313" key="4">
    <source>
        <dbReference type="Proteomes" id="UP000251123"/>
    </source>
</evidence>
<sequence>MKKALLALFAIATVTAASAFAADKTGRPAPVVDNGVRPPMERDRGPLPPFPPQLLPHRPVLFSATVATDTPAETINKLTALIPAGQAKHYEVHVEVGAGWRGNRQTIAQGISTLSICQQ</sequence>
<dbReference type="EMBL" id="UASN01000015">
    <property type="protein sequence ID" value="SPX54077.1"/>
    <property type="molecule type" value="Genomic_DNA"/>
</dbReference>